<evidence type="ECO:0000256" key="2">
    <source>
        <dbReference type="ARBA" id="ARBA00022525"/>
    </source>
</evidence>
<protein>
    <submittedName>
        <fullName evidence="8">Gremlin-like protein</fullName>
    </submittedName>
</protein>
<dbReference type="Gene3D" id="2.10.90.10">
    <property type="entry name" value="Cystine-knot cytokines"/>
    <property type="match status" value="1"/>
</dbReference>
<feature type="disulfide bond" evidence="5">
    <location>
        <begin position="63"/>
        <end position="112"/>
    </location>
</feature>
<evidence type="ECO:0000259" key="7">
    <source>
        <dbReference type="PROSITE" id="PS01225"/>
    </source>
</evidence>
<evidence type="ECO:0000313" key="8">
    <source>
        <dbReference type="EMBL" id="ABF06564.1"/>
    </source>
</evidence>
<evidence type="ECO:0000256" key="4">
    <source>
        <dbReference type="ARBA" id="ARBA00023157"/>
    </source>
</evidence>
<dbReference type="PROSITE" id="PS01225">
    <property type="entry name" value="CTCK_2"/>
    <property type="match status" value="1"/>
</dbReference>
<feature type="domain" description="CTCK" evidence="7">
    <location>
        <begin position="49"/>
        <end position="132"/>
    </location>
</feature>
<evidence type="ECO:0000256" key="1">
    <source>
        <dbReference type="ARBA" id="ARBA00004613"/>
    </source>
</evidence>
<evidence type="ECO:0000256" key="3">
    <source>
        <dbReference type="ARBA" id="ARBA00022729"/>
    </source>
</evidence>
<name>A4K943_NEMVE</name>
<dbReference type="AlphaFoldDB" id="A4K943"/>
<feature type="chain" id="PRO_5002671545" evidence="6">
    <location>
        <begin position="20"/>
        <end position="144"/>
    </location>
</feature>
<dbReference type="PANTHER" id="PTHR15283:SF4">
    <property type="entry name" value="BURSICON"/>
    <property type="match status" value="1"/>
</dbReference>
<dbReference type="InterPro" id="IPR029034">
    <property type="entry name" value="Cystine-knot_cytokine"/>
</dbReference>
<dbReference type="GO" id="GO:0005576">
    <property type="term" value="C:extracellular region"/>
    <property type="evidence" value="ECO:0007669"/>
    <property type="project" value="UniProtKB-SubCell"/>
</dbReference>
<comment type="subcellular location">
    <subcellularLocation>
        <location evidence="1">Secreted</location>
    </subcellularLocation>
</comment>
<dbReference type="InterPro" id="IPR006207">
    <property type="entry name" value="Cys_knot_C"/>
</dbReference>
<dbReference type="SMART" id="SM00041">
    <property type="entry name" value="CT"/>
    <property type="match status" value="1"/>
</dbReference>
<evidence type="ECO:0000256" key="5">
    <source>
        <dbReference type="PROSITE-ProRule" id="PRU00039"/>
    </source>
</evidence>
<evidence type="ECO:0000256" key="6">
    <source>
        <dbReference type="SAM" id="SignalP"/>
    </source>
</evidence>
<dbReference type="EMBL" id="DQ471326">
    <property type="protein sequence ID" value="ABF06564.1"/>
    <property type="molecule type" value="mRNA"/>
</dbReference>
<dbReference type="PANTHER" id="PTHR15283">
    <property type="entry name" value="GREMLIN 1"/>
    <property type="match status" value="1"/>
</dbReference>
<dbReference type="SUPFAM" id="SSF57501">
    <property type="entry name" value="Cystine-knot cytokines"/>
    <property type="match status" value="1"/>
</dbReference>
<keyword evidence="3 6" id="KW-0732">Signal</keyword>
<reference evidence="8" key="1">
    <citation type="submission" date="2006-03" db="EMBL/GenBank/DDBJ databases">
        <title>BMP antagonists in the sea anemone Nematostella vectensis.</title>
        <authorList>
            <person name="Rentzsch F."/>
            <person name="Technau U."/>
        </authorList>
    </citation>
    <scope>NUCLEOTIDE SEQUENCE</scope>
</reference>
<dbReference type="InterPro" id="IPR004133">
    <property type="entry name" value="DAN_dom"/>
</dbReference>
<keyword evidence="4 5" id="KW-1015">Disulfide bond</keyword>
<comment type="caution">
    <text evidence="5">Lacks conserved residue(s) required for the propagation of feature annotation.</text>
</comment>
<proteinExistence type="evidence at transcript level"/>
<feature type="signal peptide" evidence="6">
    <location>
        <begin position="1"/>
        <end position="19"/>
    </location>
</feature>
<keyword evidence="2" id="KW-0964">Secreted</keyword>
<sequence>MNTVIVCAVVVVLCATAQSRPSKLEKEGLSGTNEEVFIMDNSLLKRGWCKTKPVKQIIRIEGCEPAEIVNNFCYGQCNSLYIPHYNRQTPAFESCATCIPVRVHRRSVYLNCPNAKQKRKRHRYTYVKRCRCVTFRLRAAGVAK</sequence>
<accession>A4K943</accession>
<organism evidence="8">
    <name type="scientific">Nematostella vectensis</name>
    <name type="common">Starlet sea anemone</name>
    <dbReference type="NCBI Taxonomy" id="45351"/>
    <lineage>
        <taxon>Eukaryota</taxon>
        <taxon>Metazoa</taxon>
        <taxon>Cnidaria</taxon>
        <taxon>Anthozoa</taxon>
        <taxon>Hexacorallia</taxon>
        <taxon>Actiniaria</taxon>
        <taxon>Edwardsiidae</taxon>
        <taxon>Nematostella</taxon>
    </lineage>
</organism>
<dbReference type="Pfam" id="PF03045">
    <property type="entry name" value="DAN"/>
    <property type="match status" value="1"/>
</dbReference>